<protein>
    <recommendedName>
        <fullName evidence="3">CUB domain-containing protein</fullName>
    </recommendedName>
</protein>
<dbReference type="AlphaFoldDB" id="E9H6D4"/>
<dbReference type="Proteomes" id="UP000000305">
    <property type="component" value="Unassembled WGS sequence"/>
</dbReference>
<name>E9H6D4_DAPPU</name>
<dbReference type="STRING" id="6669.E9H6D4"/>
<gene>
    <name evidence="1" type="ORF">DAPPUDRAFT_110477</name>
</gene>
<dbReference type="KEGG" id="dpx:DAPPUDRAFT_110477"/>
<accession>E9H6D4</accession>
<keyword evidence="2" id="KW-1185">Reference proteome</keyword>
<proteinExistence type="predicted"/>
<evidence type="ECO:0008006" key="3">
    <source>
        <dbReference type="Google" id="ProtNLM"/>
    </source>
</evidence>
<sequence>MEAFSVGQLHRSENGSLCLGGQVVQRDAASSPGDADVVHGGDQIITGAWCGEGWGQPITTSAGKWLQLMLTISDVVDLSRFRFDLTYRVVRADTGNLSPSTSATAAAVSAHNGSGGTAAGAGAILWYGDPVPGTLCSRNLHSCDQRTCILQSPNFPGLYPREEKARKRQYAAAGRKVFAILCVRLSRSLRLMMDRVLSITKWREAERELSGHQFLVPFFF</sequence>
<organism evidence="1 2">
    <name type="scientific">Daphnia pulex</name>
    <name type="common">Water flea</name>
    <dbReference type="NCBI Taxonomy" id="6669"/>
    <lineage>
        <taxon>Eukaryota</taxon>
        <taxon>Metazoa</taxon>
        <taxon>Ecdysozoa</taxon>
        <taxon>Arthropoda</taxon>
        <taxon>Crustacea</taxon>
        <taxon>Branchiopoda</taxon>
        <taxon>Diplostraca</taxon>
        <taxon>Cladocera</taxon>
        <taxon>Anomopoda</taxon>
        <taxon>Daphniidae</taxon>
        <taxon>Daphnia</taxon>
    </lineage>
</organism>
<dbReference type="OrthoDB" id="10037824at2759"/>
<dbReference type="EMBL" id="GL732597">
    <property type="protein sequence ID" value="EFX72718.1"/>
    <property type="molecule type" value="Genomic_DNA"/>
</dbReference>
<reference evidence="1 2" key="1">
    <citation type="journal article" date="2011" name="Science">
        <title>The ecoresponsive genome of Daphnia pulex.</title>
        <authorList>
            <person name="Colbourne J.K."/>
            <person name="Pfrender M.E."/>
            <person name="Gilbert D."/>
            <person name="Thomas W.K."/>
            <person name="Tucker A."/>
            <person name="Oakley T.H."/>
            <person name="Tokishita S."/>
            <person name="Aerts A."/>
            <person name="Arnold G.J."/>
            <person name="Basu M.K."/>
            <person name="Bauer D.J."/>
            <person name="Caceres C.E."/>
            <person name="Carmel L."/>
            <person name="Casola C."/>
            <person name="Choi J.H."/>
            <person name="Detter J.C."/>
            <person name="Dong Q."/>
            <person name="Dusheyko S."/>
            <person name="Eads B.D."/>
            <person name="Frohlich T."/>
            <person name="Geiler-Samerotte K.A."/>
            <person name="Gerlach D."/>
            <person name="Hatcher P."/>
            <person name="Jogdeo S."/>
            <person name="Krijgsveld J."/>
            <person name="Kriventseva E.V."/>
            <person name="Kultz D."/>
            <person name="Laforsch C."/>
            <person name="Lindquist E."/>
            <person name="Lopez J."/>
            <person name="Manak J.R."/>
            <person name="Muller J."/>
            <person name="Pangilinan J."/>
            <person name="Patwardhan R.P."/>
            <person name="Pitluck S."/>
            <person name="Pritham E.J."/>
            <person name="Rechtsteiner A."/>
            <person name="Rho M."/>
            <person name="Rogozin I.B."/>
            <person name="Sakarya O."/>
            <person name="Salamov A."/>
            <person name="Schaack S."/>
            <person name="Shapiro H."/>
            <person name="Shiga Y."/>
            <person name="Skalitzky C."/>
            <person name="Smith Z."/>
            <person name="Souvorov A."/>
            <person name="Sung W."/>
            <person name="Tang Z."/>
            <person name="Tsuchiya D."/>
            <person name="Tu H."/>
            <person name="Vos H."/>
            <person name="Wang M."/>
            <person name="Wolf Y.I."/>
            <person name="Yamagata H."/>
            <person name="Yamada T."/>
            <person name="Ye Y."/>
            <person name="Shaw J.R."/>
            <person name="Andrews J."/>
            <person name="Crease T.J."/>
            <person name="Tang H."/>
            <person name="Lucas S.M."/>
            <person name="Robertson H.M."/>
            <person name="Bork P."/>
            <person name="Koonin E.V."/>
            <person name="Zdobnov E.M."/>
            <person name="Grigoriev I.V."/>
            <person name="Lynch M."/>
            <person name="Boore J.L."/>
        </authorList>
    </citation>
    <scope>NUCLEOTIDE SEQUENCE [LARGE SCALE GENOMIC DNA]</scope>
</reference>
<evidence type="ECO:0000313" key="1">
    <source>
        <dbReference type="EMBL" id="EFX72718.1"/>
    </source>
</evidence>
<dbReference type="InParanoid" id="E9H6D4"/>
<dbReference type="HOGENOM" id="CLU_1257213_0_0_1"/>
<evidence type="ECO:0000313" key="2">
    <source>
        <dbReference type="Proteomes" id="UP000000305"/>
    </source>
</evidence>